<gene>
    <name evidence="2" type="ORF">DB32_008652</name>
</gene>
<evidence type="ECO:0000313" key="3">
    <source>
        <dbReference type="Proteomes" id="UP000034883"/>
    </source>
</evidence>
<evidence type="ECO:0000256" key="1">
    <source>
        <dbReference type="ARBA" id="ARBA00093770"/>
    </source>
</evidence>
<protein>
    <recommendedName>
        <fullName evidence="4">DUF3109 family protein</fullName>
    </recommendedName>
</protein>
<reference evidence="2 3" key="1">
    <citation type="submission" date="2015-03" db="EMBL/GenBank/DDBJ databases">
        <title>Genome assembly of Sandaracinus amylolyticus DSM 53668.</title>
        <authorList>
            <person name="Sharma G."/>
            <person name="Subramanian S."/>
        </authorList>
    </citation>
    <scope>NUCLEOTIDE SEQUENCE [LARGE SCALE GENOMIC DNA]</scope>
    <source>
        <strain evidence="2 3">DSM 53668</strain>
    </source>
</reference>
<evidence type="ECO:0000313" key="2">
    <source>
        <dbReference type="EMBL" id="AKF11503.1"/>
    </source>
</evidence>
<name>A0A0F6YPI3_9BACT</name>
<organism evidence="2 3">
    <name type="scientific">Sandaracinus amylolyticus</name>
    <dbReference type="NCBI Taxonomy" id="927083"/>
    <lineage>
        <taxon>Bacteria</taxon>
        <taxon>Pseudomonadati</taxon>
        <taxon>Myxococcota</taxon>
        <taxon>Polyangia</taxon>
        <taxon>Polyangiales</taxon>
        <taxon>Sandaracinaceae</taxon>
        <taxon>Sandaracinus</taxon>
    </lineage>
</organism>
<accession>A0A0F6YPI3</accession>
<dbReference type="Proteomes" id="UP000034883">
    <property type="component" value="Chromosome"/>
</dbReference>
<dbReference type="KEGG" id="samy:DB32_008652"/>
<dbReference type="InterPro" id="IPR021458">
    <property type="entry name" value="Rv0495c"/>
</dbReference>
<proteinExistence type="inferred from homology"/>
<dbReference type="AlphaFoldDB" id="A0A0F6YPI3"/>
<keyword evidence="3" id="KW-1185">Reference proteome</keyword>
<dbReference type="EMBL" id="CP011125">
    <property type="protein sequence ID" value="AKF11503.1"/>
    <property type="molecule type" value="Genomic_DNA"/>
</dbReference>
<dbReference type="STRING" id="927083.DB32_008652"/>
<evidence type="ECO:0008006" key="4">
    <source>
        <dbReference type="Google" id="ProtNLM"/>
    </source>
</evidence>
<comment type="similarity">
    <text evidence="1">Belongs to the Rv0495c family.</text>
</comment>
<dbReference type="RefSeq" id="WP_053238362.1">
    <property type="nucleotide sequence ID" value="NZ_CP011125.1"/>
</dbReference>
<sequence length="179" mass="19878">MKKALPVVNGDAARFECVWPGCGGACCKDSRPPVSEGEAARIAEAIPRVVARLRPAARRVVERGAWVTKRMKHGRPMLAIADAYCVFYAEGCALHVLGASEGDKNKYKPATCITFPLDRDDHDRWYVRQHGVENEQWTELACLDPGASSNRAVDSLREEIAFAERVEAGLETWRRPNGR</sequence>
<dbReference type="Pfam" id="PF11307">
    <property type="entry name" value="DUF3109"/>
    <property type="match status" value="1"/>
</dbReference>